<dbReference type="Gene3D" id="3.50.50.60">
    <property type="entry name" value="FAD/NAD(P)-binding domain"/>
    <property type="match status" value="1"/>
</dbReference>
<reference evidence="8" key="2">
    <citation type="submission" date="2025-08" db="UniProtKB">
        <authorList>
            <consortium name="Ensembl"/>
        </authorList>
    </citation>
    <scope>IDENTIFICATION</scope>
</reference>
<evidence type="ECO:0000256" key="3">
    <source>
        <dbReference type="ARBA" id="ARBA00022729"/>
    </source>
</evidence>
<dbReference type="SUPFAM" id="SSF51905">
    <property type="entry name" value="FAD/NAD(P)-binding domain"/>
    <property type="match status" value="1"/>
</dbReference>
<keyword evidence="2" id="KW-0285">Flavoprotein</keyword>
<keyword evidence="3" id="KW-0732">Signal</keyword>
<dbReference type="PANTHER" id="PTHR46091:SF2">
    <property type="entry name" value="AMINE OXIDASE DOMAIN-CONTAINING PROTEIN"/>
    <property type="match status" value="1"/>
</dbReference>
<name>A0A8C7WDG6_ONCMY</name>
<dbReference type="AlphaFoldDB" id="A0A8C7WDG6"/>
<keyword evidence="5" id="KW-0521">NADP</keyword>
<feature type="transmembrane region" description="Helical" evidence="7">
    <location>
        <begin position="114"/>
        <end position="132"/>
    </location>
</feature>
<evidence type="ECO:0000256" key="7">
    <source>
        <dbReference type="SAM" id="Phobius"/>
    </source>
</evidence>
<dbReference type="PANTHER" id="PTHR46091">
    <property type="entry name" value="BLR7054 PROTEIN"/>
    <property type="match status" value="1"/>
</dbReference>
<keyword evidence="7" id="KW-0812">Transmembrane</keyword>
<keyword evidence="7" id="KW-1133">Transmembrane helix</keyword>
<comment type="similarity">
    <text evidence="1">Belongs to the carotenoid/retinoid oxidoreductase family. CrtISO subfamily.</text>
</comment>
<dbReference type="GeneTree" id="ENSGT00940000163871"/>
<keyword evidence="9" id="KW-1185">Reference proteome</keyword>
<proteinExistence type="inferred from homology"/>
<keyword evidence="4" id="KW-0274">FAD</keyword>
<evidence type="ECO:0000256" key="6">
    <source>
        <dbReference type="ARBA" id="ARBA00023027"/>
    </source>
</evidence>
<sequence length="395" mass="44563">MIYPHCPIQVSTSSASSLLRIVFDQITQGQLEFVELDQHFDTIQIGEGEDKREYTIFSGKTEMEAHLKNQFPDDVTAIETFYKIMKVLSFFITSSTVLGLNVLDSIVLHSRLNYTIPFHYFSIILYIFRIIFYRGAYYPKGGASEISYHIIPVIQKSGGNVLVRAPVTQILVNNDGAAYGVKVRKGQEEVEVHAPTQTKPDIQERLDMTKHGRGSLLVFSGFDGTQEELGIVSTNFWLFKKNDMDGSMHLLSVFTSLCHKYAADVSDVYHVTFTGKSCMTMLTMVKYECFEEWTDTSVRKRGDDYTNYKMKFLREKRGAMYSAEHNLGRFHAEAVARNHCSTPVKNLFISGQDVFSCGIAGALHGGLLCASTVLDHIVYINLLFLKKKQKDGQAG</sequence>
<protein>
    <submittedName>
        <fullName evidence="8">Si:ch1073-13h15.3</fullName>
    </submittedName>
</protein>
<reference evidence="8" key="3">
    <citation type="submission" date="2025-09" db="UniProtKB">
        <authorList>
            <consortium name="Ensembl"/>
        </authorList>
    </citation>
    <scope>IDENTIFICATION</scope>
</reference>
<organism evidence="8 9">
    <name type="scientific">Oncorhynchus mykiss</name>
    <name type="common">Rainbow trout</name>
    <name type="synonym">Salmo gairdneri</name>
    <dbReference type="NCBI Taxonomy" id="8022"/>
    <lineage>
        <taxon>Eukaryota</taxon>
        <taxon>Metazoa</taxon>
        <taxon>Chordata</taxon>
        <taxon>Craniata</taxon>
        <taxon>Vertebrata</taxon>
        <taxon>Euteleostomi</taxon>
        <taxon>Actinopterygii</taxon>
        <taxon>Neopterygii</taxon>
        <taxon>Teleostei</taxon>
        <taxon>Protacanthopterygii</taxon>
        <taxon>Salmoniformes</taxon>
        <taxon>Salmonidae</taxon>
        <taxon>Salmoninae</taxon>
        <taxon>Oncorhynchus</taxon>
    </lineage>
</organism>
<reference evidence="8" key="1">
    <citation type="submission" date="2020-07" db="EMBL/GenBank/DDBJ databases">
        <title>A long reads based de novo assembly of the rainbow trout Arlee double haploid line genome.</title>
        <authorList>
            <person name="Gao G."/>
            <person name="Palti Y."/>
        </authorList>
    </citation>
    <scope>NUCLEOTIDE SEQUENCE [LARGE SCALE GENOMIC DNA]</scope>
</reference>
<evidence type="ECO:0000313" key="8">
    <source>
        <dbReference type="Ensembl" id="ENSOMYP00000086867.2"/>
    </source>
</evidence>
<dbReference type="Ensembl" id="ENSOMYT00000094650.2">
    <property type="protein sequence ID" value="ENSOMYP00000086867.2"/>
    <property type="gene ID" value="ENSOMYG00000040211.2"/>
</dbReference>
<feature type="transmembrane region" description="Helical" evidence="7">
    <location>
        <begin position="87"/>
        <end position="108"/>
    </location>
</feature>
<evidence type="ECO:0000256" key="4">
    <source>
        <dbReference type="ARBA" id="ARBA00022827"/>
    </source>
</evidence>
<keyword evidence="6" id="KW-0520">NAD</keyword>
<dbReference type="InterPro" id="IPR036188">
    <property type="entry name" value="FAD/NAD-bd_sf"/>
</dbReference>
<evidence type="ECO:0000256" key="5">
    <source>
        <dbReference type="ARBA" id="ARBA00022857"/>
    </source>
</evidence>
<keyword evidence="7" id="KW-0472">Membrane</keyword>
<dbReference type="Proteomes" id="UP000694395">
    <property type="component" value="Chromosome 20"/>
</dbReference>
<accession>A0A8C7WDG6</accession>
<evidence type="ECO:0000256" key="1">
    <source>
        <dbReference type="ARBA" id="ARBA00005855"/>
    </source>
</evidence>
<dbReference type="InterPro" id="IPR052206">
    <property type="entry name" value="Retinol_saturase"/>
</dbReference>
<evidence type="ECO:0000256" key="2">
    <source>
        <dbReference type="ARBA" id="ARBA00022630"/>
    </source>
</evidence>
<evidence type="ECO:0000313" key="9">
    <source>
        <dbReference type="Proteomes" id="UP000694395"/>
    </source>
</evidence>